<dbReference type="InterPro" id="IPR027443">
    <property type="entry name" value="IPNS-like_sf"/>
</dbReference>
<dbReference type="EMBL" id="FWFO01000001">
    <property type="protein sequence ID" value="SLN35134.1"/>
    <property type="molecule type" value="Genomic_DNA"/>
</dbReference>
<keyword evidence="11" id="KW-0408">Iron</keyword>
<feature type="domain" description="Fe2OG dioxygenase" evidence="12">
    <location>
        <begin position="166"/>
        <end position="268"/>
    </location>
</feature>
<evidence type="ECO:0000259" key="12">
    <source>
        <dbReference type="PROSITE" id="PS51471"/>
    </source>
</evidence>
<dbReference type="InterPro" id="IPR026992">
    <property type="entry name" value="DIOX_N"/>
</dbReference>
<dbReference type="PRINTS" id="PR00682">
    <property type="entry name" value="IPNSYNTHASE"/>
</dbReference>
<dbReference type="AlphaFoldDB" id="A0A1Y5S9B9"/>
<evidence type="ECO:0000256" key="6">
    <source>
        <dbReference type="ARBA" id="ARBA00022666"/>
    </source>
</evidence>
<comment type="catalytic activity">
    <reaction evidence="10">
        <text>L-arginine + 2-oxoglutarate + O2 = guanidine + L-glutamate 5-semialdehyde + succinate + CO2</text>
        <dbReference type="Rhea" id="RHEA:31535"/>
        <dbReference type="ChEBI" id="CHEBI:15379"/>
        <dbReference type="ChEBI" id="CHEBI:16526"/>
        <dbReference type="ChEBI" id="CHEBI:16810"/>
        <dbReference type="ChEBI" id="CHEBI:30031"/>
        <dbReference type="ChEBI" id="CHEBI:30087"/>
        <dbReference type="ChEBI" id="CHEBI:32682"/>
        <dbReference type="ChEBI" id="CHEBI:58066"/>
        <dbReference type="EC" id="1.14.20.7"/>
    </reaction>
</comment>
<accession>A0A1Y5S9B9</accession>
<dbReference type="GO" id="GO:0009693">
    <property type="term" value="P:ethylene biosynthetic process"/>
    <property type="evidence" value="ECO:0007669"/>
    <property type="project" value="UniProtKB-KW"/>
</dbReference>
<evidence type="ECO:0000256" key="10">
    <source>
        <dbReference type="ARBA" id="ARBA00049359"/>
    </source>
</evidence>
<reference evidence="13 14" key="1">
    <citation type="submission" date="2017-03" db="EMBL/GenBank/DDBJ databases">
        <authorList>
            <person name="Afonso C.L."/>
            <person name="Miller P.J."/>
            <person name="Scott M.A."/>
            <person name="Spackman E."/>
            <person name="Goraichik I."/>
            <person name="Dimitrov K.M."/>
            <person name="Suarez D.L."/>
            <person name="Swayne D.E."/>
        </authorList>
    </citation>
    <scope>NUCLEOTIDE SEQUENCE [LARGE SCALE GENOMIC DNA]</scope>
    <source>
        <strain evidence="13 14">CECT 7639</strain>
    </source>
</reference>
<dbReference type="EC" id="1.13.12.19" evidence="4"/>
<comment type="pathway">
    <text evidence="2">Alkene biosynthesis; ethylene biosynthesis via 2-oxoglutarate.</text>
</comment>
<comment type="similarity">
    <text evidence="11">Belongs to the iron/ascorbate-dependent oxidoreductase family.</text>
</comment>
<comment type="cofactor">
    <cofactor evidence="1">
        <name>Fe(2+)</name>
        <dbReference type="ChEBI" id="CHEBI:29033"/>
    </cofactor>
</comment>
<dbReference type="GO" id="GO:0046872">
    <property type="term" value="F:metal ion binding"/>
    <property type="evidence" value="ECO:0007669"/>
    <property type="project" value="UniProtKB-KW"/>
</dbReference>
<comment type="catalytic activity">
    <reaction evidence="9">
        <text>2-oxoglutarate + O2 + 2 H(+) = ethene + 3 CO2 + H2O</text>
        <dbReference type="Rhea" id="RHEA:31523"/>
        <dbReference type="ChEBI" id="CHEBI:15377"/>
        <dbReference type="ChEBI" id="CHEBI:15378"/>
        <dbReference type="ChEBI" id="CHEBI:15379"/>
        <dbReference type="ChEBI" id="CHEBI:16526"/>
        <dbReference type="ChEBI" id="CHEBI:16810"/>
        <dbReference type="ChEBI" id="CHEBI:18153"/>
        <dbReference type="EC" id="1.13.12.19"/>
    </reaction>
</comment>
<sequence length="305" mass="33766">MLENLDLQLLKARNPAELQRLAQEVRNVGFLKITNTGLSAARVMEVIETYRRFFQQPEAVKHTVDMARTGSNRGWGGGQSEQVDPNANPDYKQVFDCGFELAPDHPVHARNLSVYAPNLWPDTPKGFREDIQLYFQEASGVAMEVLRAIAHVVGQDASAFDAAFDPPMALLRGNYYPQRPAWAGARDFGIAAHTDYGCLTLLATDGVPGLEVKRADGTWDAVTTQPGEFVINFGEMLEFWTAGQVKATEHRVVGSANERLSVPLFFNPSYDTNVAPPGSGEVITAGEHLTRRYDETYVHLQNQKA</sequence>
<evidence type="ECO:0000256" key="9">
    <source>
        <dbReference type="ARBA" id="ARBA00047725"/>
    </source>
</evidence>
<dbReference type="EC" id="1.14.20.7" evidence="3"/>
<protein>
    <recommendedName>
        <fullName evidence="5">2-oxoglutarate-dependent ethylene/succinate-forming enzyme</fullName>
        <ecNumber evidence="4">1.13.12.19</ecNumber>
        <ecNumber evidence="3">1.14.20.7</ecNumber>
    </recommendedName>
    <alternativeName>
        <fullName evidence="7">2-oxoglutarate dioxygenase (ethylene-forming)</fullName>
    </alternativeName>
    <alternativeName>
        <fullName evidence="8">2-oxoglutarate/L-arginine monooxygenase/decarboxylase (succinate-forming)</fullName>
    </alternativeName>
</protein>
<keyword evidence="6" id="KW-0266">Ethylene biosynthesis</keyword>
<evidence type="ECO:0000313" key="13">
    <source>
        <dbReference type="EMBL" id="SLN35134.1"/>
    </source>
</evidence>
<dbReference type="SUPFAM" id="SSF51197">
    <property type="entry name" value="Clavaminate synthase-like"/>
    <property type="match status" value="1"/>
</dbReference>
<evidence type="ECO:0000256" key="4">
    <source>
        <dbReference type="ARBA" id="ARBA00012531"/>
    </source>
</evidence>
<evidence type="ECO:0000256" key="2">
    <source>
        <dbReference type="ARBA" id="ARBA00004767"/>
    </source>
</evidence>
<dbReference type="InterPro" id="IPR005123">
    <property type="entry name" value="Oxoglu/Fe-dep_dioxygenase_dom"/>
</dbReference>
<name>A0A1Y5S9B9_9RHOB</name>
<dbReference type="Gene3D" id="2.60.120.330">
    <property type="entry name" value="B-lactam Antibiotic, Isopenicillin N Synthase, Chain"/>
    <property type="match status" value="1"/>
</dbReference>
<keyword evidence="14" id="KW-1185">Reference proteome</keyword>
<evidence type="ECO:0000256" key="5">
    <source>
        <dbReference type="ARBA" id="ARBA00019045"/>
    </source>
</evidence>
<proteinExistence type="inferred from homology"/>
<evidence type="ECO:0000313" key="14">
    <source>
        <dbReference type="Proteomes" id="UP000193077"/>
    </source>
</evidence>
<dbReference type="Proteomes" id="UP000193077">
    <property type="component" value="Unassembled WGS sequence"/>
</dbReference>
<evidence type="ECO:0000256" key="1">
    <source>
        <dbReference type="ARBA" id="ARBA00001954"/>
    </source>
</evidence>
<dbReference type="Pfam" id="PF14226">
    <property type="entry name" value="DIOX_N"/>
    <property type="match status" value="1"/>
</dbReference>
<evidence type="ECO:0000256" key="8">
    <source>
        <dbReference type="ARBA" id="ARBA00031282"/>
    </source>
</evidence>
<gene>
    <name evidence="13" type="primary">efe_4</name>
    <name evidence="13" type="ORF">TRL7639_01640</name>
</gene>
<dbReference type="OrthoDB" id="21825at2"/>
<evidence type="ECO:0000256" key="3">
    <source>
        <dbReference type="ARBA" id="ARBA00012293"/>
    </source>
</evidence>
<evidence type="ECO:0000256" key="11">
    <source>
        <dbReference type="RuleBase" id="RU003682"/>
    </source>
</evidence>
<dbReference type="InterPro" id="IPR050231">
    <property type="entry name" value="Iron_ascorbate_oxido_reductase"/>
</dbReference>
<dbReference type="PROSITE" id="PS51471">
    <property type="entry name" value="FE2OG_OXY"/>
    <property type="match status" value="1"/>
</dbReference>
<keyword evidence="11 13" id="KW-0560">Oxidoreductase</keyword>
<dbReference type="Pfam" id="PF03171">
    <property type="entry name" value="2OG-FeII_Oxy"/>
    <property type="match status" value="1"/>
</dbReference>
<dbReference type="GO" id="GO:0102276">
    <property type="term" value="F:2-oxoglutarate oxygenase/decarboxylase (ethylene-forming) activity"/>
    <property type="evidence" value="ECO:0007669"/>
    <property type="project" value="UniProtKB-EC"/>
</dbReference>
<dbReference type="PANTHER" id="PTHR47990">
    <property type="entry name" value="2-OXOGLUTARATE (2OG) AND FE(II)-DEPENDENT OXYGENASE SUPERFAMILY PROTEIN-RELATED"/>
    <property type="match status" value="1"/>
</dbReference>
<dbReference type="RefSeq" id="WP_085795224.1">
    <property type="nucleotide sequence ID" value="NZ_FWFO01000001.1"/>
</dbReference>
<dbReference type="InterPro" id="IPR044861">
    <property type="entry name" value="IPNS-like_FE2OG_OXY"/>
</dbReference>
<keyword evidence="11" id="KW-0479">Metal-binding</keyword>
<organism evidence="13 14">
    <name type="scientific">Falsiruegeria litorea R37</name>
    <dbReference type="NCBI Taxonomy" id="1200284"/>
    <lineage>
        <taxon>Bacteria</taxon>
        <taxon>Pseudomonadati</taxon>
        <taxon>Pseudomonadota</taxon>
        <taxon>Alphaproteobacteria</taxon>
        <taxon>Rhodobacterales</taxon>
        <taxon>Roseobacteraceae</taxon>
        <taxon>Falsiruegeria</taxon>
    </lineage>
</organism>
<evidence type="ECO:0000256" key="7">
    <source>
        <dbReference type="ARBA" id="ARBA00031011"/>
    </source>
</evidence>